<name>A0A4R1QTJ3_HYDET</name>
<reference evidence="3 4" key="1">
    <citation type="submission" date="2019-03" db="EMBL/GenBank/DDBJ databases">
        <title>Genomic Encyclopedia of Type Strains, Phase IV (KMG-IV): sequencing the most valuable type-strain genomes for metagenomic binning, comparative biology and taxonomic classification.</title>
        <authorList>
            <person name="Goeker M."/>
        </authorList>
    </citation>
    <scope>NUCLEOTIDE SEQUENCE [LARGE SCALE GENOMIC DNA]</scope>
    <source>
        <strain evidence="3 4">LX-B</strain>
    </source>
</reference>
<sequence length="414" mass="46629">MARHARGLSRRLTDWTFRSMVMKLTKVWDRISGAEPAAAPKPGAGPRLHSLDALRGFNMFWIIGAERIAHALGALRLSKTALAVEQLSHSQWIGFTFNDLIFPLFIYLVGISLTFSVENRRRRGERTGDLLRHAIIRTGLLFLIGLFMSNSGYFLRGVFDNIRWMGVLQRIALCYGAASFLVLFTKPRQQFLTVCGLLIGYWLLLRFVPVPGAGPGVWTEEGNLANYLDSRFLPGRLYYGTWDPEGLLSTFPAIAACLLGALSGHWLRFEGRLRGKLIDARAKAEYLAAAGLLLAALGLLWGLDFPVIKKIWTSSYILLAAGLSAVLMALFYWLIDIRNWRNWAFPFIVVGLNSIFIYVGSSFLPFDACARWLVGGKAFASLGDWRLLAEALVSFVLQWLLLWAMYQRKIFIRL</sequence>
<organism evidence="3 4">
    <name type="scientific">Hydrogenispora ethanolica</name>
    <dbReference type="NCBI Taxonomy" id="1082276"/>
    <lineage>
        <taxon>Bacteria</taxon>
        <taxon>Bacillati</taxon>
        <taxon>Bacillota</taxon>
        <taxon>Hydrogenispora</taxon>
    </lineage>
</organism>
<dbReference type="PANTHER" id="PTHR31061">
    <property type="entry name" value="LD22376P"/>
    <property type="match status" value="1"/>
</dbReference>
<dbReference type="GO" id="GO:0016746">
    <property type="term" value="F:acyltransferase activity"/>
    <property type="evidence" value="ECO:0007669"/>
    <property type="project" value="UniProtKB-KW"/>
</dbReference>
<keyword evidence="1" id="KW-0472">Membrane</keyword>
<feature type="transmembrane region" description="Helical" evidence="1">
    <location>
        <begin position="347"/>
        <end position="366"/>
    </location>
</feature>
<evidence type="ECO:0000256" key="1">
    <source>
        <dbReference type="SAM" id="Phobius"/>
    </source>
</evidence>
<feature type="transmembrane region" description="Helical" evidence="1">
    <location>
        <begin position="246"/>
        <end position="266"/>
    </location>
</feature>
<dbReference type="PANTHER" id="PTHR31061:SF24">
    <property type="entry name" value="LD22376P"/>
    <property type="match status" value="1"/>
</dbReference>
<feature type="transmembrane region" description="Helical" evidence="1">
    <location>
        <begin position="315"/>
        <end position="335"/>
    </location>
</feature>
<protein>
    <submittedName>
        <fullName evidence="3">Putative acyltransferase</fullName>
    </submittedName>
</protein>
<keyword evidence="1" id="KW-0812">Transmembrane</keyword>
<feature type="transmembrane region" description="Helical" evidence="1">
    <location>
        <begin position="92"/>
        <end position="113"/>
    </location>
</feature>
<keyword evidence="3" id="KW-0012">Acyltransferase</keyword>
<feature type="transmembrane region" description="Helical" evidence="1">
    <location>
        <begin position="386"/>
        <end position="406"/>
    </location>
</feature>
<comment type="caution">
    <text evidence="3">The sequence shown here is derived from an EMBL/GenBank/DDBJ whole genome shotgun (WGS) entry which is preliminary data.</text>
</comment>
<keyword evidence="3" id="KW-0808">Transferase</keyword>
<feature type="transmembrane region" description="Helical" evidence="1">
    <location>
        <begin position="286"/>
        <end position="303"/>
    </location>
</feature>
<feature type="domain" description="Heparan-alpha-glucosaminide N-acetyltransferase catalytic" evidence="2">
    <location>
        <begin position="47"/>
        <end position="203"/>
    </location>
</feature>
<dbReference type="Pfam" id="PF07786">
    <property type="entry name" value="HGSNAT_cat"/>
    <property type="match status" value="1"/>
</dbReference>
<evidence type="ECO:0000313" key="3">
    <source>
        <dbReference type="EMBL" id="TCL56827.1"/>
    </source>
</evidence>
<feature type="transmembrane region" description="Helical" evidence="1">
    <location>
        <begin position="191"/>
        <end position="208"/>
    </location>
</feature>
<keyword evidence="1" id="KW-1133">Transmembrane helix</keyword>
<dbReference type="Proteomes" id="UP000295008">
    <property type="component" value="Unassembled WGS sequence"/>
</dbReference>
<dbReference type="OrthoDB" id="9788724at2"/>
<proteinExistence type="predicted"/>
<dbReference type="AlphaFoldDB" id="A0A4R1QTJ3"/>
<accession>A0A4R1QTJ3</accession>
<gene>
    <name evidence="3" type="ORF">EDC14_104840</name>
</gene>
<dbReference type="InterPro" id="IPR012429">
    <property type="entry name" value="HGSNAT_cat"/>
</dbReference>
<feature type="transmembrane region" description="Helical" evidence="1">
    <location>
        <begin position="167"/>
        <end position="184"/>
    </location>
</feature>
<keyword evidence="4" id="KW-1185">Reference proteome</keyword>
<dbReference type="EMBL" id="SLUN01000048">
    <property type="protein sequence ID" value="TCL56827.1"/>
    <property type="molecule type" value="Genomic_DNA"/>
</dbReference>
<evidence type="ECO:0000259" key="2">
    <source>
        <dbReference type="Pfam" id="PF07786"/>
    </source>
</evidence>
<feature type="transmembrane region" description="Helical" evidence="1">
    <location>
        <begin position="134"/>
        <end position="155"/>
    </location>
</feature>
<evidence type="ECO:0000313" key="4">
    <source>
        <dbReference type="Proteomes" id="UP000295008"/>
    </source>
</evidence>